<dbReference type="PANTHER" id="PTHR34069">
    <property type="entry name" value="3-OXOACYL-[ACYL-CARRIER-PROTEIN] SYNTHASE 3"/>
    <property type="match status" value="1"/>
</dbReference>
<dbReference type="CDD" id="cd00830">
    <property type="entry name" value="KAS_III"/>
    <property type="match status" value="1"/>
</dbReference>
<keyword evidence="1" id="KW-0808">Transferase</keyword>
<dbReference type="SUPFAM" id="SSF53901">
    <property type="entry name" value="Thiolase-like"/>
    <property type="match status" value="1"/>
</dbReference>
<evidence type="ECO:0000256" key="2">
    <source>
        <dbReference type="ARBA" id="ARBA00023315"/>
    </source>
</evidence>
<dbReference type="NCBIfam" id="NF006829">
    <property type="entry name" value="PRK09352.1"/>
    <property type="match status" value="1"/>
</dbReference>
<dbReference type="GO" id="GO:0006633">
    <property type="term" value="P:fatty acid biosynthetic process"/>
    <property type="evidence" value="ECO:0007669"/>
    <property type="project" value="InterPro"/>
</dbReference>
<dbReference type="GO" id="GO:0044550">
    <property type="term" value="P:secondary metabolite biosynthetic process"/>
    <property type="evidence" value="ECO:0007669"/>
    <property type="project" value="TreeGrafter"/>
</dbReference>
<sequence>MSISIISTGSYATDEILDNESLSKMVDTNNEWILERTGIKTRHIANDMTTEELAKKACEKAIEKLDINKEDISLLIFATISSDTKVPSSSYTLAGGLGIEKAVCFDVNAACSGFVYSMTIAKSMMRDMNCKYALVIGSERLSKYVDWTDRSTCILFGDGAGCVLLENSEYQANLDEEDSLYKEENLKVNEYQNSEVKALDLPVKLEIKDSILAGKYDEKKYLTVDSKNKLTDESSPFIEMNGRQIYKFATDVGVKVIDRLLKRNNISSEDIVMVVAHQANKRIIQTLAEKSSLKIEKWFINLDKYGNTSSASVALALDEALEKTDFEEYKGKYLLSLAFGGGLSYGGILFNIK</sequence>
<evidence type="ECO:0000313" key="5">
    <source>
        <dbReference type="EMBL" id="PSJ32030.1"/>
    </source>
</evidence>
<dbReference type="EMBL" id="JYGE01000002">
    <property type="protein sequence ID" value="PSJ32030.1"/>
    <property type="molecule type" value="Genomic_DNA"/>
</dbReference>
<dbReference type="AlphaFoldDB" id="A0A2P7Q252"/>
<evidence type="ECO:0000259" key="3">
    <source>
        <dbReference type="Pfam" id="PF08541"/>
    </source>
</evidence>
<evidence type="ECO:0000313" key="6">
    <source>
        <dbReference type="Proteomes" id="UP000241434"/>
    </source>
</evidence>
<dbReference type="Gene3D" id="3.40.47.10">
    <property type="match status" value="1"/>
</dbReference>
<accession>A0A2P7Q252</accession>
<keyword evidence="6" id="KW-1185">Reference proteome</keyword>
<dbReference type="RefSeq" id="WP_106776011.1">
    <property type="nucleotide sequence ID" value="NZ_JYGE01000002.1"/>
</dbReference>
<organism evidence="5 6">
    <name type="scientific">Peptostreptococcus russellii</name>
    <dbReference type="NCBI Taxonomy" id="215200"/>
    <lineage>
        <taxon>Bacteria</taxon>
        <taxon>Bacillati</taxon>
        <taxon>Bacillota</taxon>
        <taxon>Clostridia</taxon>
        <taxon>Peptostreptococcales</taxon>
        <taxon>Peptostreptococcaceae</taxon>
        <taxon>Peptostreptococcus</taxon>
    </lineage>
</organism>
<dbReference type="InterPro" id="IPR013751">
    <property type="entry name" value="ACP_syn_III_N"/>
</dbReference>
<dbReference type="InterPro" id="IPR013747">
    <property type="entry name" value="ACP_syn_III_C"/>
</dbReference>
<dbReference type="PANTHER" id="PTHR34069:SF2">
    <property type="entry name" value="BETA-KETOACYL-[ACYL-CARRIER-PROTEIN] SYNTHASE III"/>
    <property type="match status" value="1"/>
</dbReference>
<name>A0A2P7Q252_9FIRM</name>
<dbReference type="InterPro" id="IPR016039">
    <property type="entry name" value="Thiolase-like"/>
</dbReference>
<comment type="caution">
    <text evidence="5">The sequence shown here is derived from an EMBL/GenBank/DDBJ whole genome shotgun (WGS) entry which is preliminary data.</text>
</comment>
<proteinExistence type="predicted"/>
<dbReference type="Pfam" id="PF08541">
    <property type="entry name" value="ACP_syn_III_C"/>
    <property type="match status" value="1"/>
</dbReference>
<feature type="domain" description="Beta-ketoacyl-[acyl-carrier-protein] synthase III N-terminal" evidence="4">
    <location>
        <begin position="105"/>
        <end position="172"/>
    </location>
</feature>
<protein>
    <submittedName>
        <fullName evidence="5">3-ketoacyl-ACP synthase</fullName>
    </submittedName>
</protein>
<evidence type="ECO:0000256" key="1">
    <source>
        <dbReference type="ARBA" id="ARBA00022679"/>
    </source>
</evidence>
<dbReference type="OrthoDB" id="9815506at2"/>
<dbReference type="Proteomes" id="UP000241434">
    <property type="component" value="Unassembled WGS sequence"/>
</dbReference>
<evidence type="ECO:0000259" key="4">
    <source>
        <dbReference type="Pfam" id="PF08545"/>
    </source>
</evidence>
<dbReference type="Pfam" id="PF08545">
    <property type="entry name" value="ACP_syn_III"/>
    <property type="match status" value="1"/>
</dbReference>
<keyword evidence="2" id="KW-0012">Acyltransferase</keyword>
<reference evidence="5" key="1">
    <citation type="thesis" date="2015" institute="Rutgers" country="The State University of New Jersey, 14 College Farm Rd., New Brunswick, NJ, USA">
        <title>Ammonia toxicity in bacteria and its implications for treatment of and resource recovery from highly nitrogenous organic wastes.</title>
        <authorList>
            <person name="Luther A.K."/>
        </authorList>
    </citation>
    <scope>NUCLEOTIDE SEQUENCE</scope>
    <source>
        <strain evidence="5">RT-10B</strain>
    </source>
</reference>
<gene>
    <name evidence="5" type="ORF">UF10_01075</name>
</gene>
<feature type="domain" description="Beta-ketoacyl-[acyl-carrier-protein] synthase III C-terminal" evidence="3">
    <location>
        <begin position="261"/>
        <end position="351"/>
    </location>
</feature>
<dbReference type="GO" id="GO:0004315">
    <property type="term" value="F:3-oxoacyl-[acyl-carrier-protein] synthase activity"/>
    <property type="evidence" value="ECO:0007669"/>
    <property type="project" value="InterPro"/>
</dbReference>